<gene>
    <name evidence="1" type="ORF">LuPra_03370</name>
</gene>
<keyword evidence="2" id="KW-1185">Reference proteome</keyword>
<reference evidence="2" key="2">
    <citation type="submission" date="2016-04" db="EMBL/GenBank/DDBJ databases">
        <title>First Complete Genome Sequence of a Subdivision 6 Acidobacterium.</title>
        <authorList>
            <person name="Huang S."/>
            <person name="Vieira S."/>
            <person name="Bunk B."/>
            <person name="Riedel T."/>
            <person name="Sproeer C."/>
            <person name="Overmann J."/>
        </authorList>
    </citation>
    <scope>NUCLEOTIDE SEQUENCE [LARGE SCALE GENOMIC DNA]</scope>
    <source>
        <strain evidence="2">DSM 100886 HEG_-6_39</strain>
    </source>
</reference>
<proteinExistence type="predicted"/>
<evidence type="ECO:0000313" key="1">
    <source>
        <dbReference type="EMBL" id="AMY10142.1"/>
    </source>
</evidence>
<dbReference type="STRING" id="1855912.LuPra_03370"/>
<dbReference type="AlphaFoldDB" id="A0A143PNF8"/>
<reference evidence="1 2" key="1">
    <citation type="journal article" date="2016" name="Genome Announc.">
        <title>First Complete Genome Sequence of a Subdivision 6 Acidobacterium Strain.</title>
        <authorList>
            <person name="Huang S."/>
            <person name="Vieira S."/>
            <person name="Bunk B."/>
            <person name="Riedel T."/>
            <person name="Sproer C."/>
            <person name="Overmann J."/>
        </authorList>
    </citation>
    <scope>NUCLEOTIDE SEQUENCE [LARGE SCALE GENOMIC DNA]</scope>
    <source>
        <strain evidence="2">DSM 100886 HEG_-6_39</strain>
    </source>
</reference>
<evidence type="ECO:0000313" key="2">
    <source>
        <dbReference type="Proteomes" id="UP000076079"/>
    </source>
</evidence>
<sequence length="80" mass="9122">MGLPGCVALAEPLAHAVPWLKAAMAITSSRRAFLVRPYQFHRRFGLRFGLRRHNRRYLVNFGLIHTAPLRRLVLSATNRG</sequence>
<dbReference type="EMBL" id="CP015136">
    <property type="protein sequence ID" value="AMY10142.1"/>
    <property type="molecule type" value="Genomic_DNA"/>
</dbReference>
<dbReference type="KEGG" id="abac:LuPra_03370"/>
<name>A0A143PNF8_LUTPR</name>
<protein>
    <submittedName>
        <fullName evidence="1">Uncharacterized protein</fullName>
    </submittedName>
</protein>
<organism evidence="1 2">
    <name type="scientific">Luteitalea pratensis</name>
    <dbReference type="NCBI Taxonomy" id="1855912"/>
    <lineage>
        <taxon>Bacteria</taxon>
        <taxon>Pseudomonadati</taxon>
        <taxon>Acidobacteriota</taxon>
        <taxon>Vicinamibacteria</taxon>
        <taxon>Vicinamibacterales</taxon>
        <taxon>Vicinamibacteraceae</taxon>
        <taxon>Luteitalea</taxon>
    </lineage>
</organism>
<accession>A0A143PNF8</accession>
<dbReference type="Proteomes" id="UP000076079">
    <property type="component" value="Chromosome"/>
</dbReference>